<feature type="region of interest" description="Disordered" evidence="1">
    <location>
        <begin position="1"/>
        <end position="38"/>
    </location>
</feature>
<sequence>MRSIGATQASEKDNDIDIDRDSPIHSNPSTLSCHSSNSGSKSIEIMLNDRESTVIILSDIDATREKDSSSLKGEALPALLGLIDGMNVGLFVLPTITSGGLLALPDVGLVVGVSVGDFDAFEPFWLNGSSKSLLESRARPRRRTRSTCRRSATRLSCAVDGVKDARIKPRTQVFIFAAYLFLRVPRREKYEITTL</sequence>
<reference evidence="2 3" key="1">
    <citation type="journal article" date="2020" name="G3 (Bethesda)">
        <title>Improved Reference Genome for Cyclotella cryptica CCMP332, a Model for Cell Wall Morphogenesis, Salinity Adaptation, and Lipid Production in Diatoms (Bacillariophyta).</title>
        <authorList>
            <person name="Roberts W.R."/>
            <person name="Downey K.M."/>
            <person name="Ruck E.C."/>
            <person name="Traller J.C."/>
            <person name="Alverson A.J."/>
        </authorList>
    </citation>
    <scope>NUCLEOTIDE SEQUENCE [LARGE SCALE GENOMIC DNA]</scope>
    <source>
        <strain evidence="2 3">CCMP332</strain>
    </source>
</reference>
<keyword evidence="3" id="KW-1185">Reference proteome</keyword>
<evidence type="ECO:0000313" key="3">
    <source>
        <dbReference type="Proteomes" id="UP001516023"/>
    </source>
</evidence>
<proteinExistence type="predicted"/>
<name>A0ABD3QAB3_9STRA</name>
<gene>
    <name evidence="2" type="ORF">HJC23_000735</name>
</gene>
<dbReference type="EMBL" id="JABMIG020000058">
    <property type="protein sequence ID" value="KAL3796982.1"/>
    <property type="molecule type" value="Genomic_DNA"/>
</dbReference>
<dbReference type="Proteomes" id="UP001516023">
    <property type="component" value="Unassembled WGS sequence"/>
</dbReference>
<organism evidence="2 3">
    <name type="scientific">Cyclotella cryptica</name>
    <dbReference type="NCBI Taxonomy" id="29204"/>
    <lineage>
        <taxon>Eukaryota</taxon>
        <taxon>Sar</taxon>
        <taxon>Stramenopiles</taxon>
        <taxon>Ochrophyta</taxon>
        <taxon>Bacillariophyta</taxon>
        <taxon>Coscinodiscophyceae</taxon>
        <taxon>Thalassiosirophycidae</taxon>
        <taxon>Stephanodiscales</taxon>
        <taxon>Stephanodiscaceae</taxon>
        <taxon>Cyclotella</taxon>
    </lineage>
</organism>
<protein>
    <submittedName>
        <fullName evidence="2">Uncharacterized protein</fullName>
    </submittedName>
</protein>
<evidence type="ECO:0000256" key="1">
    <source>
        <dbReference type="SAM" id="MobiDB-lite"/>
    </source>
</evidence>
<feature type="compositionally biased region" description="Polar residues" evidence="1">
    <location>
        <begin position="24"/>
        <end position="38"/>
    </location>
</feature>
<accession>A0ABD3QAB3</accession>
<evidence type="ECO:0000313" key="2">
    <source>
        <dbReference type="EMBL" id="KAL3796982.1"/>
    </source>
</evidence>
<comment type="caution">
    <text evidence="2">The sequence shown here is derived from an EMBL/GenBank/DDBJ whole genome shotgun (WGS) entry which is preliminary data.</text>
</comment>
<dbReference type="PROSITE" id="PS51257">
    <property type="entry name" value="PROKAR_LIPOPROTEIN"/>
    <property type="match status" value="1"/>
</dbReference>
<feature type="compositionally biased region" description="Basic and acidic residues" evidence="1">
    <location>
        <begin position="10"/>
        <end position="23"/>
    </location>
</feature>
<dbReference type="AlphaFoldDB" id="A0ABD3QAB3"/>